<sequence>MDRETARRIAVRAAGLDEHRPPDAVAMVRELVSLRVELTSILCPSADHIAYTRLGPSHRPVHLERALTDGRLFERGWLLHPMEDLPLFLAGMRTWLDRDGGRRWVDANAAFRQGILDRIADEGPLTSREIPDEAIVPWESSGWTQDRNVTTMLDIMHMTGDLAVVGRVGRFRVWDLAERVYPADAVEVPWDEARRRRAEQVLRASGVIRDSVTSAPGELHTMPTVGEPVEIEGVPGRWRVDAEALASAHEPFAGRTAILSPSTGWSSTAPARRRCGDSSTASTCTSRRPGGAGVPSRSRCCTRSGSWARSTRGPTGHPASSS</sequence>
<dbReference type="Pfam" id="PF06224">
    <property type="entry name" value="AlkZ-like"/>
    <property type="match status" value="1"/>
</dbReference>
<dbReference type="PANTHER" id="PTHR30528:SF0">
    <property type="entry name" value="CYTOPLASMIC PROTEIN"/>
    <property type="match status" value="1"/>
</dbReference>
<evidence type="ECO:0008006" key="4">
    <source>
        <dbReference type="Google" id="ProtNLM"/>
    </source>
</evidence>
<dbReference type="EMBL" id="BSVB01000001">
    <property type="protein sequence ID" value="GMA96243.1"/>
    <property type="molecule type" value="Genomic_DNA"/>
</dbReference>
<keyword evidence="3" id="KW-1185">Reference proteome</keyword>
<dbReference type="Proteomes" id="UP001157034">
    <property type="component" value="Unassembled WGS sequence"/>
</dbReference>
<dbReference type="PANTHER" id="PTHR30528">
    <property type="entry name" value="CYTOPLASMIC PROTEIN"/>
    <property type="match status" value="1"/>
</dbReference>
<feature type="compositionally biased region" description="Polar residues" evidence="1">
    <location>
        <begin position="277"/>
        <end position="286"/>
    </location>
</feature>
<feature type="region of interest" description="Disordered" evidence="1">
    <location>
        <begin position="261"/>
        <end position="322"/>
    </location>
</feature>
<gene>
    <name evidence="2" type="ORF">GCM10025881_30670</name>
</gene>
<protein>
    <recommendedName>
        <fullName evidence="4">Winged helix DNA-binding domain-containing protein</fullName>
    </recommendedName>
</protein>
<evidence type="ECO:0000313" key="3">
    <source>
        <dbReference type="Proteomes" id="UP001157034"/>
    </source>
</evidence>
<name>A0ABQ6K9Q9_9MICO</name>
<comment type="caution">
    <text evidence="2">The sequence shown here is derived from an EMBL/GenBank/DDBJ whole genome shotgun (WGS) entry which is preliminary data.</text>
</comment>
<organism evidence="2 3">
    <name type="scientific">Pseudolysinimonas kribbensis</name>
    <dbReference type="NCBI Taxonomy" id="433641"/>
    <lineage>
        <taxon>Bacteria</taxon>
        <taxon>Bacillati</taxon>
        <taxon>Actinomycetota</taxon>
        <taxon>Actinomycetes</taxon>
        <taxon>Micrococcales</taxon>
        <taxon>Microbacteriaceae</taxon>
        <taxon>Pseudolysinimonas</taxon>
    </lineage>
</organism>
<accession>A0ABQ6K9Q9</accession>
<evidence type="ECO:0000313" key="2">
    <source>
        <dbReference type="EMBL" id="GMA96243.1"/>
    </source>
</evidence>
<proteinExistence type="predicted"/>
<reference evidence="3" key="1">
    <citation type="journal article" date="2019" name="Int. J. Syst. Evol. Microbiol.">
        <title>The Global Catalogue of Microorganisms (GCM) 10K type strain sequencing project: providing services to taxonomists for standard genome sequencing and annotation.</title>
        <authorList>
            <consortium name="The Broad Institute Genomics Platform"/>
            <consortium name="The Broad Institute Genome Sequencing Center for Infectious Disease"/>
            <person name="Wu L."/>
            <person name="Ma J."/>
        </authorList>
    </citation>
    <scope>NUCLEOTIDE SEQUENCE [LARGE SCALE GENOMIC DNA]</scope>
    <source>
        <strain evidence="3">NBRC 108894</strain>
    </source>
</reference>
<dbReference type="InterPro" id="IPR009351">
    <property type="entry name" value="AlkZ-like"/>
</dbReference>
<feature type="compositionally biased region" description="Polar residues" evidence="1">
    <location>
        <begin position="299"/>
        <end position="322"/>
    </location>
</feature>
<evidence type="ECO:0000256" key="1">
    <source>
        <dbReference type="SAM" id="MobiDB-lite"/>
    </source>
</evidence>